<proteinExistence type="predicted"/>
<dbReference type="OrthoDB" id="189866at2157"/>
<organism evidence="2 3">
    <name type="scientific">Salinadaptatus halalkaliphilus</name>
    <dbReference type="NCBI Taxonomy" id="2419781"/>
    <lineage>
        <taxon>Archaea</taxon>
        <taxon>Methanobacteriati</taxon>
        <taxon>Methanobacteriota</taxon>
        <taxon>Stenosarchaea group</taxon>
        <taxon>Halobacteria</taxon>
        <taxon>Halobacteriales</taxon>
        <taxon>Natrialbaceae</taxon>
        <taxon>Salinadaptatus</taxon>
    </lineage>
</organism>
<evidence type="ECO:0000313" key="2">
    <source>
        <dbReference type="EMBL" id="THE63120.1"/>
    </source>
</evidence>
<keyword evidence="3" id="KW-1185">Reference proteome</keyword>
<reference evidence="2 3" key="1">
    <citation type="submission" date="2018-10" db="EMBL/GenBank/DDBJ databases">
        <title>Natronolimnobius sp. XQ-INN 246 isolated from Inner Mongolia Autonomous Region of China.</title>
        <authorList>
            <person name="Xue Q."/>
        </authorList>
    </citation>
    <scope>NUCLEOTIDE SEQUENCE [LARGE SCALE GENOMIC DNA]</scope>
    <source>
        <strain evidence="2 3">XQ-INN 246</strain>
    </source>
</reference>
<gene>
    <name evidence="2" type="ORF">D8Y22_20035</name>
</gene>
<evidence type="ECO:0000313" key="3">
    <source>
        <dbReference type="Proteomes" id="UP000318864"/>
    </source>
</evidence>
<feature type="compositionally biased region" description="Low complexity" evidence="1">
    <location>
        <begin position="16"/>
        <end position="26"/>
    </location>
</feature>
<dbReference type="AlphaFoldDB" id="A0A4S3THY7"/>
<dbReference type="Proteomes" id="UP000318864">
    <property type="component" value="Unassembled WGS sequence"/>
</dbReference>
<sequence>MTHARSCPPRDDLVATPHHPTTPNHPYGDRAAVLLEANDQHALAETPTAICCPNCGEAVTVYEQGLPTVVPHLDIACGQCDVELRVWCVVAVDAAYLSIVEPSTLTAMVQRFWDDWLWGGITNSKGEPRNDEYTSRLAEKASAFGWDWDVSCPLCRRSLTTLNHDGAIANGSLDYHHWSHNPDQGICLCRECHDIIGFDTYDTELEDRAEAWGFDSRHDLQIIRLGLRHAAVTGRPLESWHAPALVDRYNLPQSVERIDGLIRSICTDDQLCDAFIDSRLVAGIESSTK</sequence>
<feature type="region of interest" description="Disordered" evidence="1">
    <location>
        <begin position="1"/>
        <end position="28"/>
    </location>
</feature>
<name>A0A4S3THY7_9EURY</name>
<accession>A0A4S3THY7</accession>
<comment type="caution">
    <text evidence="2">The sequence shown here is derived from an EMBL/GenBank/DDBJ whole genome shotgun (WGS) entry which is preliminary data.</text>
</comment>
<dbReference type="EMBL" id="RBZW01000072">
    <property type="protein sequence ID" value="THE63120.1"/>
    <property type="molecule type" value="Genomic_DNA"/>
</dbReference>
<evidence type="ECO:0000256" key="1">
    <source>
        <dbReference type="SAM" id="MobiDB-lite"/>
    </source>
</evidence>
<protein>
    <submittedName>
        <fullName evidence="2">Uncharacterized protein</fullName>
    </submittedName>
</protein>
<dbReference type="RefSeq" id="WP_141466399.1">
    <property type="nucleotide sequence ID" value="NZ_RBZW01000072.1"/>
</dbReference>